<protein>
    <submittedName>
        <fullName evidence="2">Uncharacterized protein</fullName>
    </submittedName>
</protein>
<evidence type="ECO:0000313" key="3">
    <source>
        <dbReference type="Proteomes" id="UP001460270"/>
    </source>
</evidence>
<feature type="compositionally biased region" description="Basic and acidic residues" evidence="1">
    <location>
        <begin position="44"/>
        <end position="58"/>
    </location>
</feature>
<sequence length="150" mass="16334">MANVQETSPTVPGPQAETPTSEVDSEFDSELYSESEDSEDSEYDERAEQLFLDRRDVLLDPSDSESDFEPPEKTRRDSPTCTSSASPSDNPAPDESTSGSKGAKKGGKGCASDQERWHTAKNRTPPSNDPLLPQPPAGTAKPTERRNDTF</sequence>
<dbReference type="EMBL" id="JBBPFD010000005">
    <property type="protein sequence ID" value="KAK7926064.1"/>
    <property type="molecule type" value="Genomic_DNA"/>
</dbReference>
<organism evidence="2 3">
    <name type="scientific">Mugilogobius chulae</name>
    <name type="common">yellowstripe goby</name>
    <dbReference type="NCBI Taxonomy" id="88201"/>
    <lineage>
        <taxon>Eukaryota</taxon>
        <taxon>Metazoa</taxon>
        <taxon>Chordata</taxon>
        <taxon>Craniata</taxon>
        <taxon>Vertebrata</taxon>
        <taxon>Euteleostomi</taxon>
        <taxon>Actinopterygii</taxon>
        <taxon>Neopterygii</taxon>
        <taxon>Teleostei</taxon>
        <taxon>Neoteleostei</taxon>
        <taxon>Acanthomorphata</taxon>
        <taxon>Gobiaria</taxon>
        <taxon>Gobiiformes</taxon>
        <taxon>Gobioidei</taxon>
        <taxon>Gobiidae</taxon>
        <taxon>Gobionellinae</taxon>
        <taxon>Mugilogobius</taxon>
    </lineage>
</organism>
<feature type="region of interest" description="Disordered" evidence="1">
    <location>
        <begin position="1"/>
        <end position="150"/>
    </location>
</feature>
<reference evidence="3" key="1">
    <citation type="submission" date="2024-04" db="EMBL/GenBank/DDBJ databases">
        <title>Salinicola lusitanus LLJ914,a marine bacterium isolated from the Okinawa Trough.</title>
        <authorList>
            <person name="Li J."/>
        </authorList>
    </citation>
    <scope>NUCLEOTIDE SEQUENCE [LARGE SCALE GENOMIC DNA]</scope>
</reference>
<feature type="compositionally biased region" description="Polar residues" evidence="1">
    <location>
        <begin position="1"/>
        <end position="10"/>
    </location>
</feature>
<feature type="compositionally biased region" description="Acidic residues" evidence="1">
    <location>
        <begin position="23"/>
        <end position="43"/>
    </location>
</feature>
<name>A0AAW0PM82_9GOBI</name>
<keyword evidence="3" id="KW-1185">Reference proteome</keyword>
<accession>A0AAW0PM82</accession>
<dbReference type="Proteomes" id="UP001460270">
    <property type="component" value="Unassembled WGS sequence"/>
</dbReference>
<comment type="caution">
    <text evidence="2">The sequence shown here is derived from an EMBL/GenBank/DDBJ whole genome shotgun (WGS) entry which is preliminary data.</text>
</comment>
<gene>
    <name evidence="2" type="ORF">WMY93_008374</name>
</gene>
<dbReference type="AlphaFoldDB" id="A0AAW0PM82"/>
<feature type="compositionally biased region" description="Low complexity" evidence="1">
    <location>
        <begin position="83"/>
        <end position="101"/>
    </location>
</feature>
<proteinExistence type="predicted"/>
<evidence type="ECO:0000313" key="2">
    <source>
        <dbReference type="EMBL" id="KAK7926064.1"/>
    </source>
</evidence>
<evidence type="ECO:0000256" key="1">
    <source>
        <dbReference type="SAM" id="MobiDB-lite"/>
    </source>
</evidence>